<evidence type="ECO:0000259" key="7">
    <source>
        <dbReference type="Pfam" id="PF21981"/>
    </source>
</evidence>
<evidence type="ECO:0000313" key="9">
    <source>
        <dbReference type="EMBL" id="GGG87410.1"/>
    </source>
</evidence>
<dbReference type="GO" id="GO:0005737">
    <property type="term" value="C:cytoplasm"/>
    <property type="evidence" value="ECO:0007669"/>
    <property type="project" value="UniProtKB-SubCell"/>
</dbReference>
<accession>A0A917HQJ3</accession>
<evidence type="ECO:0000259" key="8">
    <source>
        <dbReference type="Pfam" id="PF21982"/>
    </source>
</evidence>
<evidence type="ECO:0000256" key="1">
    <source>
        <dbReference type="ARBA" id="ARBA00004496"/>
    </source>
</evidence>
<evidence type="ECO:0000256" key="5">
    <source>
        <dbReference type="HAMAP-Rule" id="MF_01114"/>
    </source>
</evidence>
<evidence type="ECO:0000256" key="4">
    <source>
        <dbReference type="ARBA" id="ARBA00022490"/>
    </source>
</evidence>
<reference evidence="9" key="1">
    <citation type="journal article" date="2014" name="Int. J. Syst. Evol. Microbiol.">
        <title>Complete genome sequence of Corynebacterium casei LMG S-19264T (=DSM 44701T), isolated from a smear-ripened cheese.</title>
        <authorList>
            <consortium name="US DOE Joint Genome Institute (JGI-PGF)"/>
            <person name="Walter F."/>
            <person name="Albersmeier A."/>
            <person name="Kalinowski J."/>
            <person name="Ruckert C."/>
        </authorList>
    </citation>
    <scope>NUCLEOTIDE SEQUENCE</scope>
    <source>
        <strain evidence="9">CGMCC 1.12754</strain>
    </source>
</reference>
<dbReference type="PANTHER" id="PTHR33602:SF1">
    <property type="entry name" value="REGULATORY PROTEIN RECX FAMILY PROTEIN"/>
    <property type="match status" value="1"/>
</dbReference>
<dbReference type="AlphaFoldDB" id="A0A917HQJ3"/>
<reference evidence="9" key="2">
    <citation type="submission" date="2020-09" db="EMBL/GenBank/DDBJ databases">
        <authorList>
            <person name="Sun Q."/>
            <person name="Zhou Y."/>
        </authorList>
    </citation>
    <scope>NUCLEOTIDE SEQUENCE</scope>
    <source>
        <strain evidence="9">CGMCC 1.12754</strain>
    </source>
</reference>
<sequence length="270" mass="31517">MTRITRITTQKKSKNRFNIFLDNGQEEVYGFSVDEAVLIENKLRKGLELDNTMINTLIQKDTLHKSYTLAINFLSYRMRTMKEINDYLVKKEIEPEHIPVIIERLTKENLLDDKMFADAFVKTRIHTSSKGPMLVKKELIEKGVSAAIASEAILQYSYDIQTEKAQKWVNKKLTINSKHSFRKQLQQLQATLIQKGFAQDVIKDVLNGVQDVKDADAEWDALVHQGDKLLRKHQAKFEGYELRNKMKEVLYRKGFTIELINKFLDEHIDR</sequence>
<dbReference type="Pfam" id="PF02631">
    <property type="entry name" value="RecX_HTH2"/>
    <property type="match status" value="1"/>
</dbReference>
<dbReference type="NCBIfam" id="NF010733">
    <property type="entry name" value="PRK14135.1"/>
    <property type="match status" value="1"/>
</dbReference>
<evidence type="ECO:0000313" key="10">
    <source>
        <dbReference type="Proteomes" id="UP000622860"/>
    </source>
</evidence>
<comment type="similarity">
    <text evidence="2 5">Belongs to the RecX family.</text>
</comment>
<keyword evidence="10" id="KW-1185">Reference proteome</keyword>
<dbReference type="InterPro" id="IPR053925">
    <property type="entry name" value="RecX_HTH_3rd"/>
</dbReference>
<dbReference type="GO" id="GO:0006282">
    <property type="term" value="P:regulation of DNA repair"/>
    <property type="evidence" value="ECO:0007669"/>
    <property type="project" value="UniProtKB-UniRule"/>
</dbReference>
<feature type="domain" description="RecX third three-helical" evidence="7">
    <location>
        <begin position="160"/>
        <end position="206"/>
    </location>
</feature>
<gene>
    <name evidence="5 9" type="primary">recX</name>
    <name evidence="9" type="ORF">GCM10011398_36580</name>
</gene>
<dbReference type="Proteomes" id="UP000622860">
    <property type="component" value="Unassembled WGS sequence"/>
</dbReference>
<organism evidence="9 10">
    <name type="scientific">Virgibacillus oceani</name>
    <dbReference type="NCBI Taxonomy" id="1479511"/>
    <lineage>
        <taxon>Bacteria</taxon>
        <taxon>Bacillati</taxon>
        <taxon>Bacillota</taxon>
        <taxon>Bacilli</taxon>
        <taxon>Bacillales</taxon>
        <taxon>Bacillaceae</taxon>
        <taxon>Virgibacillus</taxon>
    </lineage>
</organism>
<name>A0A917HQJ3_9BACI</name>
<feature type="domain" description="RecX third three-helical" evidence="7">
    <location>
        <begin position="216"/>
        <end position="264"/>
    </location>
</feature>
<comment type="caution">
    <text evidence="9">The sequence shown here is derived from an EMBL/GenBank/DDBJ whole genome shotgun (WGS) entry which is preliminary data.</text>
</comment>
<keyword evidence="4 5" id="KW-0963">Cytoplasm</keyword>
<feature type="domain" description="RecX second three-helical" evidence="6">
    <location>
        <begin position="112"/>
        <end position="152"/>
    </location>
</feature>
<proteinExistence type="inferred from homology"/>
<dbReference type="InterPro" id="IPR053924">
    <property type="entry name" value="RecX_HTH_2nd"/>
</dbReference>
<feature type="domain" description="RecX first three-helical" evidence="8">
    <location>
        <begin position="67"/>
        <end position="105"/>
    </location>
</feature>
<dbReference type="Pfam" id="PF21981">
    <property type="entry name" value="RecX_HTH3"/>
    <property type="match status" value="2"/>
</dbReference>
<dbReference type="PANTHER" id="PTHR33602">
    <property type="entry name" value="REGULATORY PROTEIN RECX FAMILY PROTEIN"/>
    <property type="match status" value="1"/>
</dbReference>
<comment type="function">
    <text evidence="5">Modulates RecA activity.</text>
</comment>
<dbReference type="InterPro" id="IPR053926">
    <property type="entry name" value="RecX_HTH_1st"/>
</dbReference>
<dbReference type="Pfam" id="PF21982">
    <property type="entry name" value="RecX_HTH1"/>
    <property type="match status" value="1"/>
</dbReference>
<dbReference type="HAMAP" id="MF_01114">
    <property type="entry name" value="RecX"/>
    <property type="match status" value="1"/>
</dbReference>
<dbReference type="RefSeq" id="WP_188456818.1">
    <property type="nucleotide sequence ID" value="NZ_BMFR01000026.1"/>
</dbReference>
<evidence type="ECO:0000259" key="6">
    <source>
        <dbReference type="Pfam" id="PF02631"/>
    </source>
</evidence>
<dbReference type="Gene3D" id="1.10.10.10">
    <property type="entry name" value="Winged helix-like DNA-binding domain superfamily/Winged helix DNA-binding domain"/>
    <property type="match status" value="4"/>
</dbReference>
<dbReference type="InterPro" id="IPR036388">
    <property type="entry name" value="WH-like_DNA-bd_sf"/>
</dbReference>
<protein>
    <recommendedName>
        <fullName evidence="3 5">Regulatory protein RecX</fullName>
    </recommendedName>
</protein>
<evidence type="ECO:0000256" key="3">
    <source>
        <dbReference type="ARBA" id="ARBA00018111"/>
    </source>
</evidence>
<evidence type="ECO:0000256" key="2">
    <source>
        <dbReference type="ARBA" id="ARBA00009695"/>
    </source>
</evidence>
<dbReference type="EMBL" id="BMFR01000026">
    <property type="protein sequence ID" value="GGG87410.1"/>
    <property type="molecule type" value="Genomic_DNA"/>
</dbReference>
<comment type="subcellular location">
    <subcellularLocation>
        <location evidence="1 5">Cytoplasm</location>
    </subcellularLocation>
</comment>
<dbReference type="InterPro" id="IPR003783">
    <property type="entry name" value="Regulatory_RecX"/>
</dbReference>